<evidence type="ECO:0000256" key="2">
    <source>
        <dbReference type="ARBA" id="ARBA00006148"/>
    </source>
</evidence>
<feature type="compositionally biased region" description="Basic and acidic residues" evidence="8">
    <location>
        <begin position="146"/>
        <end position="157"/>
    </location>
</feature>
<proteinExistence type="inferred from homology"/>
<organism evidence="10 11">
    <name type="scientific">Toxocara canis</name>
    <name type="common">Canine roundworm</name>
    <dbReference type="NCBI Taxonomy" id="6265"/>
    <lineage>
        <taxon>Eukaryota</taxon>
        <taxon>Metazoa</taxon>
        <taxon>Ecdysozoa</taxon>
        <taxon>Nematoda</taxon>
        <taxon>Chromadorea</taxon>
        <taxon>Rhabditida</taxon>
        <taxon>Spirurina</taxon>
        <taxon>Ascaridomorpha</taxon>
        <taxon>Ascaridoidea</taxon>
        <taxon>Toxocaridae</taxon>
        <taxon>Toxocara</taxon>
    </lineage>
</organism>
<evidence type="ECO:0000256" key="3">
    <source>
        <dbReference type="ARBA" id="ARBA00022448"/>
    </source>
</evidence>
<keyword evidence="3 7" id="KW-0813">Transport</keyword>
<dbReference type="GO" id="GO:0015501">
    <property type="term" value="F:glutamate:sodium symporter activity"/>
    <property type="evidence" value="ECO:0007669"/>
    <property type="project" value="TreeGrafter"/>
</dbReference>
<accession>A0A183VB02</accession>
<name>A0A183VB02_TOXCA</name>
<evidence type="ECO:0000313" key="9">
    <source>
        <dbReference type="EMBL" id="VDM49243.1"/>
    </source>
</evidence>
<evidence type="ECO:0000313" key="10">
    <source>
        <dbReference type="Proteomes" id="UP000050794"/>
    </source>
</evidence>
<evidence type="ECO:0000313" key="11">
    <source>
        <dbReference type="WBParaSite" id="TCNE_0001792601-mRNA-1"/>
    </source>
</evidence>
<dbReference type="PANTHER" id="PTHR11958:SF99">
    <property type="entry name" value="SODIUM-DEPENDENT EXCITATORY AMINO ACID TRANSPORTER GLT-6-RELATED"/>
    <property type="match status" value="1"/>
</dbReference>
<evidence type="ECO:0000256" key="8">
    <source>
        <dbReference type="SAM" id="MobiDB-lite"/>
    </source>
</evidence>
<keyword evidence="6" id="KW-0472">Membrane</keyword>
<dbReference type="InterPro" id="IPR050746">
    <property type="entry name" value="DAACS"/>
</dbReference>
<sequence length="199" mass="21636">MNIECCEENLNIDRRITHFVLPFGTTVNMNGTALYEAVSATFIAQLIKGYNLTVTRIVIISAYFSVTAIITSVGAAPVPSAVVVPFSRFGHYACRHDLGTRLDIRPNLHIGKRVSLADASAGENGATKISSQASEYKDSGPSMVKTIDRNGDTKDNVVESPLRQRHRAFARNHLCSLNSNTALCGVISDGNNGIFDTRY</sequence>
<dbReference type="EMBL" id="UYWY01024940">
    <property type="protein sequence ID" value="VDM49243.1"/>
    <property type="molecule type" value="Genomic_DNA"/>
</dbReference>
<keyword evidence="4" id="KW-0812">Transmembrane</keyword>
<dbReference type="GO" id="GO:0005886">
    <property type="term" value="C:plasma membrane"/>
    <property type="evidence" value="ECO:0007669"/>
    <property type="project" value="TreeGrafter"/>
</dbReference>
<evidence type="ECO:0000256" key="7">
    <source>
        <dbReference type="RuleBase" id="RU361216"/>
    </source>
</evidence>
<protein>
    <recommendedName>
        <fullName evidence="7">Amino acid transporter</fullName>
    </recommendedName>
</protein>
<feature type="region of interest" description="Disordered" evidence="8">
    <location>
        <begin position="125"/>
        <end position="158"/>
    </location>
</feature>
<dbReference type="WBParaSite" id="TCNE_0001792601-mRNA-1">
    <property type="protein sequence ID" value="TCNE_0001792601-mRNA-1"/>
    <property type="gene ID" value="TCNE_0001792601"/>
</dbReference>
<dbReference type="Gene3D" id="1.10.3860.10">
    <property type="entry name" value="Sodium:dicarboxylate symporter"/>
    <property type="match status" value="1"/>
</dbReference>
<dbReference type="SUPFAM" id="SSF118215">
    <property type="entry name" value="Proton glutamate symport protein"/>
    <property type="match status" value="1"/>
</dbReference>
<keyword evidence="5" id="KW-1133">Transmembrane helix</keyword>
<gene>
    <name evidence="9" type="ORF">TCNE_LOCUS17922</name>
</gene>
<reference evidence="11" key="1">
    <citation type="submission" date="2016-06" db="UniProtKB">
        <authorList>
            <consortium name="WormBaseParasite"/>
        </authorList>
    </citation>
    <scope>IDENTIFICATION</scope>
</reference>
<evidence type="ECO:0000256" key="1">
    <source>
        <dbReference type="ARBA" id="ARBA00004141"/>
    </source>
</evidence>
<dbReference type="InterPro" id="IPR036458">
    <property type="entry name" value="Na:dicarbo_symporter_sf"/>
</dbReference>
<dbReference type="InterPro" id="IPR001991">
    <property type="entry name" value="Na-dicarboxylate_symporter"/>
</dbReference>
<keyword evidence="7" id="KW-0769">Symport</keyword>
<dbReference type="GO" id="GO:0015175">
    <property type="term" value="F:neutral L-amino acid transmembrane transporter activity"/>
    <property type="evidence" value="ECO:0007669"/>
    <property type="project" value="TreeGrafter"/>
</dbReference>
<dbReference type="Pfam" id="PF00375">
    <property type="entry name" value="SDF"/>
    <property type="match status" value="1"/>
</dbReference>
<keyword evidence="10" id="KW-1185">Reference proteome</keyword>
<comment type="subcellular location">
    <subcellularLocation>
        <location evidence="1 7">Membrane</location>
        <topology evidence="1 7">Multi-pass membrane protein</topology>
    </subcellularLocation>
</comment>
<dbReference type="Proteomes" id="UP000050794">
    <property type="component" value="Unassembled WGS sequence"/>
</dbReference>
<dbReference type="GO" id="GO:0005313">
    <property type="term" value="F:L-glutamate transmembrane transporter activity"/>
    <property type="evidence" value="ECO:0007669"/>
    <property type="project" value="TreeGrafter"/>
</dbReference>
<evidence type="ECO:0000256" key="4">
    <source>
        <dbReference type="ARBA" id="ARBA00022692"/>
    </source>
</evidence>
<evidence type="ECO:0000256" key="6">
    <source>
        <dbReference type="ARBA" id="ARBA00023136"/>
    </source>
</evidence>
<dbReference type="PANTHER" id="PTHR11958">
    <property type="entry name" value="SODIUM/DICARBOXYLATE SYMPORTER-RELATED"/>
    <property type="match status" value="1"/>
</dbReference>
<dbReference type="AlphaFoldDB" id="A0A183VB02"/>
<evidence type="ECO:0000256" key="5">
    <source>
        <dbReference type="ARBA" id="ARBA00022989"/>
    </source>
</evidence>
<comment type="similarity">
    <text evidence="2 7">Belongs to the dicarboxylate/amino acid:cation symporter (DAACS) (TC 2.A.23) family.</text>
</comment>
<reference evidence="9 10" key="2">
    <citation type="submission" date="2018-11" db="EMBL/GenBank/DDBJ databases">
        <authorList>
            <consortium name="Pathogen Informatics"/>
        </authorList>
    </citation>
    <scope>NUCLEOTIDE SEQUENCE [LARGE SCALE GENOMIC DNA]</scope>
</reference>